<feature type="region of interest" description="Disordered" evidence="2">
    <location>
        <begin position="331"/>
        <end position="359"/>
    </location>
</feature>
<evidence type="ECO:0000313" key="3">
    <source>
        <dbReference type="EMBL" id="KAF2231936.1"/>
    </source>
</evidence>
<protein>
    <submittedName>
        <fullName evidence="3">DUF410-domain-containing protein</fullName>
    </submittedName>
</protein>
<gene>
    <name evidence="3" type="ORF">EV356DRAFT_277233</name>
</gene>
<reference evidence="3" key="1">
    <citation type="journal article" date="2020" name="Stud. Mycol.">
        <title>101 Dothideomycetes genomes: a test case for predicting lifestyles and emergence of pathogens.</title>
        <authorList>
            <person name="Haridas S."/>
            <person name="Albert R."/>
            <person name="Binder M."/>
            <person name="Bloem J."/>
            <person name="Labutti K."/>
            <person name="Salamov A."/>
            <person name="Andreopoulos B."/>
            <person name="Baker S."/>
            <person name="Barry K."/>
            <person name="Bills G."/>
            <person name="Bluhm B."/>
            <person name="Cannon C."/>
            <person name="Castanera R."/>
            <person name="Culley D."/>
            <person name="Daum C."/>
            <person name="Ezra D."/>
            <person name="Gonzalez J."/>
            <person name="Henrissat B."/>
            <person name="Kuo A."/>
            <person name="Liang C."/>
            <person name="Lipzen A."/>
            <person name="Lutzoni F."/>
            <person name="Magnuson J."/>
            <person name="Mondo S."/>
            <person name="Nolan M."/>
            <person name="Ohm R."/>
            <person name="Pangilinan J."/>
            <person name="Park H.-J."/>
            <person name="Ramirez L."/>
            <person name="Alfaro M."/>
            <person name="Sun H."/>
            <person name="Tritt A."/>
            <person name="Yoshinaga Y."/>
            <person name="Zwiers L.-H."/>
            <person name="Turgeon B."/>
            <person name="Goodwin S."/>
            <person name="Spatafora J."/>
            <person name="Crous P."/>
            <person name="Grigoriev I."/>
        </authorList>
    </citation>
    <scope>NUCLEOTIDE SEQUENCE</scope>
    <source>
        <strain evidence="3">Tuck. ex Michener</strain>
    </source>
</reference>
<dbReference type="InterPro" id="IPR011990">
    <property type="entry name" value="TPR-like_helical_dom_sf"/>
</dbReference>
<organism evidence="3 4">
    <name type="scientific">Viridothelium virens</name>
    <name type="common">Speckled blister lichen</name>
    <name type="synonym">Trypethelium virens</name>
    <dbReference type="NCBI Taxonomy" id="1048519"/>
    <lineage>
        <taxon>Eukaryota</taxon>
        <taxon>Fungi</taxon>
        <taxon>Dikarya</taxon>
        <taxon>Ascomycota</taxon>
        <taxon>Pezizomycotina</taxon>
        <taxon>Dothideomycetes</taxon>
        <taxon>Dothideomycetes incertae sedis</taxon>
        <taxon>Trypetheliales</taxon>
        <taxon>Trypetheliaceae</taxon>
        <taxon>Viridothelium</taxon>
    </lineage>
</organism>
<dbReference type="Gene3D" id="1.25.40.10">
    <property type="entry name" value="Tetratricopeptide repeat domain"/>
    <property type="match status" value="1"/>
</dbReference>
<comment type="similarity">
    <text evidence="1">Belongs to the GET4 family.</text>
</comment>
<evidence type="ECO:0000313" key="4">
    <source>
        <dbReference type="Proteomes" id="UP000800092"/>
    </source>
</evidence>
<dbReference type="InterPro" id="IPR007317">
    <property type="entry name" value="GET4"/>
</dbReference>
<dbReference type="AlphaFoldDB" id="A0A6A6H1I2"/>
<dbReference type="PANTHER" id="PTHR12875">
    <property type="entry name" value="GOLGI TO ER TRAFFIC PROTEIN 4 HOMOLOG"/>
    <property type="match status" value="1"/>
</dbReference>
<name>A0A6A6H1I2_VIRVR</name>
<dbReference type="GO" id="GO:0045048">
    <property type="term" value="P:protein insertion into ER membrane"/>
    <property type="evidence" value="ECO:0007669"/>
    <property type="project" value="InterPro"/>
</dbReference>
<feature type="region of interest" description="Disordered" evidence="2">
    <location>
        <begin position="228"/>
        <end position="249"/>
    </location>
</feature>
<accession>A0A6A6H1I2</accession>
<evidence type="ECO:0000256" key="2">
    <source>
        <dbReference type="SAM" id="MobiDB-lite"/>
    </source>
</evidence>
<proteinExistence type="inferred from homology"/>
<dbReference type="Pfam" id="PF04190">
    <property type="entry name" value="GET4"/>
    <property type="match status" value="1"/>
</dbReference>
<dbReference type="OrthoDB" id="10252405at2759"/>
<feature type="compositionally biased region" description="Low complexity" evidence="2">
    <location>
        <begin position="234"/>
        <end position="248"/>
    </location>
</feature>
<dbReference type="EMBL" id="ML991821">
    <property type="protein sequence ID" value="KAF2231936.1"/>
    <property type="molecule type" value="Genomic_DNA"/>
</dbReference>
<dbReference type="Proteomes" id="UP000800092">
    <property type="component" value="Unassembled WGS sequence"/>
</dbReference>
<keyword evidence="4" id="KW-1185">Reference proteome</keyword>
<dbReference type="PANTHER" id="PTHR12875:SF0">
    <property type="entry name" value="GOLGI TO ER TRAFFIC PROTEIN 4 HOMOLOG"/>
    <property type="match status" value="1"/>
</dbReference>
<sequence>MSKEAKIQKTIARQQAKIEEGQFYEAHQQLRVLAARYIKAQDWNAAVDLLSRGAALLLDAGQGASGGDLCIYLMEVYGKAEIKPDGGSRDRLLGLVRKMKRGEPMKRRFVGEMIGWSSKFGDFPAGDPELHHVAGTIFADDHEPYDAEHHLTLGTRDSSSVLTNLEYNWYVLTGEPHTAPLFAARAIFPYLLVGNVRAANQCYLLFASQLSSSNPGLAVQEVNSGPITTFSTDKSTSPPQPSTSSKPPNLEFRVHASLPLLNFLGLLILAVQRGAPELFRTLKTHYKEQLKELDGAWDEALAQVGEMYFGIRIPSQNNPLMDMMGSFLMGGNVPKKQGQQGGRRIEGRSSPAPPAPAVD</sequence>
<dbReference type="GO" id="GO:0072380">
    <property type="term" value="C:TRC complex"/>
    <property type="evidence" value="ECO:0007669"/>
    <property type="project" value="TreeGrafter"/>
</dbReference>
<evidence type="ECO:0000256" key="1">
    <source>
        <dbReference type="ARBA" id="ARBA00005351"/>
    </source>
</evidence>